<dbReference type="AlphaFoldDB" id="A0A9N8HKT4"/>
<evidence type="ECO:0000259" key="2">
    <source>
        <dbReference type="PROSITE" id="PS50030"/>
    </source>
</evidence>
<dbReference type="EMBL" id="CAICTM010000968">
    <property type="protein sequence ID" value="CAB9518888.1"/>
    <property type="molecule type" value="Genomic_DNA"/>
</dbReference>
<evidence type="ECO:0000313" key="4">
    <source>
        <dbReference type="Proteomes" id="UP001153069"/>
    </source>
</evidence>
<protein>
    <submittedName>
        <fullName evidence="3">Negative regulator of ubiquitin-like proteins 1</fullName>
    </submittedName>
</protein>
<keyword evidence="4" id="KW-1185">Reference proteome</keyword>
<accession>A0A9N8HKT4</accession>
<dbReference type="OrthoDB" id="434245at2759"/>
<organism evidence="3 4">
    <name type="scientific">Seminavis robusta</name>
    <dbReference type="NCBI Taxonomy" id="568900"/>
    <lineage>
        <taxon>Eukaryota</taxon>
        <taxon>Sar</taxon>
        <taxon>Stramenopiles</taxon>
        <taxon>Ochrophyta</taxon>
        <taxon>Bacillariophyta</taxon>
        <taxon>Bacillariophyceae</taxon>
        <taxon>Bacillariophycidae</taxon>
        <taxon>Naviculales</taxon>
        <taxon>Naviculaceae</taxon>
        <taxon>Seminavis</taxon>
    </lineage>
</organism>
<feature type="compositionally biased region" description="Low complexity" evidence="1">
    <location>
        <begin position="634"/>
        <end position="644"/>
    </location>
</feature>
<dbReference type="InterPro" id="IPR009060">
    <property type="entry name" value="UBA-like_sf"/>
</dbReference>
<reference evidence="3" key="1">
    <citation type="submission" date="2020-06" db="EMBL/GenBank/DDBJ databases">
        <authorList>
            <consortium name="Plant Systems Biology data submission"/>
        </authorList>
    </citation>
    <scope>NUCLEOTIDE SEQUENCE</scope>
    <source>
        <strain evidence="3">D6</strain>
    </source>
</reference>
<dbReference type="SUPFAM" id="SSF46934">
    <property type="entry name" value="UBA-like"/>
    <property type="match status" value="1"/>
</dbReference>
<sequence length="741" mass="81508">MEDNSKQSKGGDGSNDAAIKDQVLTVLREQKIKLWVPPYVNDHGETVEKALEDLVNQNAGLLPGSSQGLVLQSLKDLQSHALAKLQAKKLSTTTASPKSVRTTLLSSTPVNLEAKILGLPKHFEVDLSSIDCSIAKNVSLFTEKAPVLRLDGVSLQHTTDVQLLDFLRAVFHTNNVRVIHRGKTLTGPTNGHEMGPTSLGCLLQSAAVVVPLLCMVSPKSQNNAGDKGQEPANTLYSRIAAIRQAARQIRDSTNLEITDQHGVTVPMSADDRLGFLTALALHRMGVQTDLTTREDALVLLLEADKEWKDHPRLQPWKDRVDNYGLLQLDIAWVYLQLESLDNLPDSIQRLEEAERVLRKQVHVNFVTLALAQAEMGNYKEVPPLSAVFAKLFVLQGIAYLCDSRLNPGSAAKGQERLNQAFVLLQSLRMLAPDDAVQQLLEISQRDSIAPSDAIAALRQSQGNLDVAAMALAEAETTRQQRQRDREVQHNHGVCQNETDPVDLALVEKLRPLLGSSGSTDLAVGLLRLSNNDLSRALDLYAECELSPDAVSTRVETLDERLVQRGLLNRTVWRNKKRKLSRMKEKPVDEMALVTLLSMGVDDRQARLALQSNANNVEQALLWLSTTTDVTTEAAAPAATGVAEESTAPTGSVQGKTEGEDEEMAPSEEVGSGQEERTQDDDEDDSAESDVHFEDTVEWAAKELLHQELGDILEERNLEKEVLGLSLDEEWRLVLKYRGDAN</sequence>
<dbReference type="SMART" id="SM00165">
    <property type="entry name" value="UBA"/>
    <property type="match status" value="2"/>
</dbReference>
<feature type="region of interest" description="Disordered" evidence="1">
    <location>
        <begin position="634"/>
        <end position="694"/>
    </location>
</feature>
<dbReference type="PANTHER" id="PTHR12948:SF3">
    <property type="entry name" value="NEDD8 ULTIMATE BUSTER 1"/>
    <property type="match status" value="1"/>
</dbReference>
<dbReference type="PANTHER" id="PTHR12948">
    <property type="entry name" value="NEDD8 ULTIMATE BUSTER-1 BS4 PROTEIN"/>
    <property type="match status" value="1"/>
</dbReference>
<name>A0A9N8HKT4_9STRA</name>
<feature type="compositionally biased region" description="Acidic residues" evidence="1">
    <location>
        <begin position="677"/>
        <end position="687"/>
    </location>
</feature>
<evidence type="ECO:0000313" key="3">
    <source>
        <dbReference type="EMBL" id="CAB9518888.1"/>
    </source>
</evidence>
<dbReference type="PROSITE" id="PS50030">
    <property type="entry name" value="UBA"/>
    <property type="match status" value="1"/>
</dbReference>
<proteinExistence type="predicted"/>
<dbReference type="InterPro" id="IPR015940">
    <property type="entry name" value="UBA"/>
</dbReference>
<feature type="domain" description="UBA" evidence="2">
    <location>
        <begin position="586"/>
        <end position="626"/>
    </location>
</feature>
<comment type="caution">
    <text evidence="3">The sequence shown here is derived from an EMBL/GenBank/DDBJ whole genome shotgun (WGS) entry which is preliminary data.</text>
</comment>
<dbReference type="Proteomes" id="UP001153069">
    <property type="component" value="Unassembled WGS sequence"/>
</dbReference>
<dbReference type="Gene3D" id="1.10.8.10">
    <property type="entry name" value="DNA helicase RuvA subunit, C-terminal domain"/>
    <property type="match status" value="1"/>
</dbReference>
<gene>
    <name evidence="3" type="ORF">SEMRO_970_G226310.1</name>
</gene>
<dbReference type="InterPro" id="IPR039749">
    <property type="entry name" value="NUB1"/>
</dbReference>
<evidence type="ECO:0000256" key="1">
    <source>
        <dbReference type="SAM" id="MobiDB-lite"/>
    </source>
</evidence>
<dbReference type="GO" id="GO:2000058">
    <property type="term" value="P:regulation of ubiquitin-dependent protein catabolic process"/>
    <property type="evidence" value="ECO:0007669"/>
    <property type="project" value="TreeGrafter"/>
</dbReference>